<dbReference type="PROSITE" id="PS00097">
    <property type="entry name" value="CARBAMOYLTRANSFERASE"/>
    <property type="match status" value="1"/>
</dbReference>
<dbReference type="EMBL" id="AP014521">
    <property type="protein sequence ID" value="BAP58428.1"/>
    <property type="molecule type" value="Genomic_DNA"/>
</dbReference>
<evidence type="ECO:0000259" key="9">
    <source>
        <dbReference type="Pfam" id="PF02729"/>
    </source>
</evidence>
<feature type="binding site" evidence="7">
    <location>
        <begin position="236"/>
        <end position="237"/>
    </location>
    <ligand>
        <name>L-ornithine</name>
        <dbReference type="ChEBI" id="CHEBI:46911"/>
    </ligand>
</feature>
<dbReference type="RefSeq" id="WP_041062625.1">
    <property type="nucleotide sequence ID" value="NZ_AP014521.1"/>
</dbReference>
<feature type="binding site" evidence="7">
    <location>
        <position position="168"/>
    </location>
    <ligand>
        <name>L-ornithine</name>
        <dbReference type="ChEBI" id="CHEBI:46911"/>
    </ligand>
</feature>
<evidence type="ECO:0000256" key="5">
    <source>
        <dbReference type="ARBA" id="ARBA00022679"/>
    </source>
</evidence>
<dbReference type="InterPro" id="IPR036901">
    <property type="entry name" value="Asp/Orn_carbamoylTrfase_sf"/>
</dbReference>
<feature type="binding site" evidence="7">
    <location>
        <position position="320"/>
    </location>
    <ligand>
        <name>carbamoyl phosphate</name>
        <dbReference type="ChEBI" id="CHEBI:58228"/>
    </ligand>
</feature>
<dbReference type="InterPro" id="IPR006132">
    <property type="entry name" value="Asp/Orn_carbamoyltranf_P-bd"/>
</dbReference>
<dbReference type="GO" id="GO:0019240">
    <property type="term" value="P:citrulline biosynthetic process"/>
    <property type="evidence" value="ECO:0007669"/>
    <property type="project" value="TreeGrafter"/>
</dbReference>
<comment type="subcellular location">
    <subcellularLocation>
        <location evidence="1 7">Cytoplasm</location>
    </subcellularLocation>
</comment>
<dbReference type="GO" id="GO:0004585">
    <property type="term" value="F:ornithine carbamoyltransferase activity"/>
    <property type="evidence" value="ECO:0007669"/>
    <property type="project" value="UniProtKB-UniRule"/>
</dbReference>
<gene>
    <name evidence="10" type="primary">argF</name>
    <name evidence="10" type="ORF">TGUWTKB_1840</name>
</gene>
<feature type="domain" description="Aspartate/ornithine carbamoyltransferase Asp/Orn-binding" evidence="8">
    <location>
        <begin position="155"/>
        <end position="330"/>
    </location>
</feature>
<dbReference type="PANTHER" id="PTHR45753:SF4">
    <property type="entry name" value="ORNITHINE CARBAMOYLTRANSFERASE SUBUNIT F-RELATED"/>
    <property type="match status" value="1"/>
</dbReference>
<dbReference type="InterPro" id="IPR002292">
    <property type="entry name" value="Orn/put_carbamltrans"/>
</dbReference>
<keyword evidence="11" id="KW-1185">Reference proteome</keyword>
<dbReference type="InterPro" id="IPR006131">
    <property type="entry name" value="Asp_carbamoyltransf_Asp/Orn-bd"/>
</dbReference>
<dbReference type="PRINTS" id="PR00100">
    <property type="entry name" value="AOTCASE"/>
</dbReference>
<feature type="domain" description="Aspartate/ornithine carbamoyltransferase carbamoyl-P binding" evidence="9">
    <location>
        <begin position="7"/>
        <end position="147"/>
    </location>
</feature>
<dbReference type="NCBIfam" id="TIGR00658">
    <property type="entry name" value="orni_carb_tr"/>
    <property type="match status" value="1"/>
</dbReference>
<dbReference type="Proteomes" id="UP000031627">
    <property type="component" value="Chromosome"/>
</dbReference>
<feature type="binding site" evidence="7">
    <location>
        <position position="232"/>
    </location>
    <ligand>
        <name>L-ornithine</name>
        <dbReference type="ChEBI" id="CHEBI:46911"/>
    </ligand>
</feature>
<dbReference type="HAMAP" id="MF_01109">
    <property type="entry name" value="OTCase"/>
    <property type="match status" value="1"/>
</dbReference>
<dbReference type="AlphaFoldDB" id="A0A090AJ17"/>
<dbReference type="PANTHER" id="PTHR45753">
    <property type="entry name" value="ORNITHINE CARBAMOYLTRANSFERASE, MITOCHONDRIAL"/>
    <property type="match status" value="1"/>
</dbReference>
<keyword evidence="5 7" id="KW-0808">Transferase</keyword>
<evidence type="ECO:0000256" key="3">
    <source>
        <dbReference type="ARBA" id="ARBA00013007"/>
    </source>
</evidence>
<dbReference type="Gene3D" id="3.40.50.1370">
    <property type="entry name" value="Aspartate/ornithine carbamoyltransferase"/>
    <property type="match status" value="2"/>
</dbReference>
<comment type="similarity">
    <text evidence="2 7">Belongs to the aspartate/ornithine carbamoyltransferase superfamily. OTCase family.</text>
</comment>
<evidence type="ECO:0000313" key="10">
    <source>
        <dbReference type="EMBL" id="BAP58428.1"/>
    </source>
</evidence>
<keyword evidence="4 7" id="KW-0963">Cytoplasm</keyword>
<dbReference type="OrthoDB" id="9802587at2"/>
<evidence type="ECO:0000259" key="8">
    <source>
        <dbReference type="Pfam" id="PF00185"/>
    </source>
</evidence>
<dbReference type="SUPFAM" id="SSF53671">
    <property type="entry name" value="Aspartate/ornithine carbamoyltransferase"/>
    <property type="match status" value="1"/>
</dbReference>
<evidence type="ECO:0000256" key="2">
    <source>
        <dbReference type="ARBA" id="ARBA00007805"/>
    </source>
</evidence>
<feature type="binding site" evidence="7">
    <location>
        <position position="107"/>
    </location>
    <ligand>
        <name>carbamoyl phosphate</name>
        <dbReference type="ChEBI" id="CHEBI:58228"/>
    </ligand>
</feature>
<dbReference type="Pfam" id="PF02729">
    <property type="entry name" value="OTCace_N"/>
    <property type="match status" value="1"/>
</dbReference>
<protein>
    <recommendedName>
        <fullName evidence="3 7">Ornithine carbamoyltransferase</fullName>
        <shortName evidence="7">OTCase</shortName>
        <ecNumber evidence="3 7">2.1.3.3</ecNumber>
    </recommendedName>
</protein>
<dbReference type="Pfam" id="PF00185">
    <property type="entry name" value="OTCace"/>
    <property type="match status" value="1"/>
</dbReference>
<feature type="binding site" evidence="7">
    <location>
        <begin position="56"/>
        <end position="59"/>
    </location>
    <ligand>
        <name>carbamoyl phosphate</name>
        <dbReference type="ChEBI" id="CHEBI:58228"/>
    </ligand>
</feature>
<dbReference type="HOGENOM" id="CLU_043846_3_1_6"/>
<dbReference type="KEGG" id="sbw:TGUWTKB_1840"/>
<reference evidence="10 11" key="2">
    <citation type="journal article" date="2014" name="Curr. Biol.">
        <title>Symbiont-Supplemented Maternal Investment Underpinning Host's Ecological Adaptation.</title>
        <authorList>
            <person name="Kaiwa N."/>
            <person name="Hosokawa T."/>
            <person name="Nikoh N."/>
            <person name="Tanahashi M."/>
            <person name="Moriyama M."/>
            <person name="Meng X.Y."/>
            <person name="Maeda T."/>
            <person name="Yamaguchi K."/>
            <person name="Shigenobu S."/>
            <person name="Ito M."/>
            <person name="Fukatsu T."/>
        </authorList>
    </citation>
    <scope>NUCLEOTIDE SEQUENCE [LARGE SCALE GENOMIC DNA]</scope>
    <source>
        <strain evidence="10 11">UwTKB</strain>
    </source>
</reference>
<evidence type="ECO:0000256" key="4">
    <source>
        <dbReference type="ARBA" id="ARBA00022490"/>
    </source>
</evidence>
<organism evidence="10 11">
    <name type="scientific">Candidatus Tachikawaea gelatinosa</name>
    <dbReference type="NCBI Taxonomy" id="1410383"/>
    <lineage>
        <taxon>Bacteria</taxon>
        <taxon>Pseudomonadati</taxon>
        <taxon>Pseudomonadota</taxon>
        <taxon>Gammaproteobacteria</taxon>
        <taxon>Enterobacterales</taxon>
        <taxon>Enterobacteriaceae</taxon>
        <taxon>Candidatus Tachikawaea</taxon>
    </lineage>
</organism>
<dbReference type="GO" id="GO:0005737">
    <property type="term" value="C:cytoplasm"/>
    <property type="evidence" value="ECO:0007669"/>
    <property type="project" value="UniProtKB-SubCell"/>
</dbReference>
<feature type="binding site" evidence="7">
    <location>
        <begin position="134"/>
        <end position="137"/>
    </location>
    <ligand>
        <name>carbamoyl phosphate</name>
        <dbReference type="ChEBI" id="CHEBI:58228"/>
    </ligand>
</feature>
<dbReference type="GO" id="GO:0016597">
    <property type="term" value="F:amino acid binding"/>
    <property type="evidence" value="ECO:0007669"/>
    <property type="project" value="InterPro"/>
</dbReference>
<accession>A0A090AJ17</accession>
<sequence>MNTFYKRHFLRLLQFNAQEIQYLIDLAFKLKKAKKKNQEIQYLTRKNLALIFEKDSTRTRCAFEVAAYDQGANVTYLGPIGNQINYKESIKDTARVLGKMYDGIQYRGFKQIQLKILSNYAEIPVWNGLTNDFHPTQILSDLLTMQEYLPEKKIKNITLSYIGDASNNISNSMLEAAALFGMNFRLISPKFCWPKKRLFNICSILAKKNGGNIKLTENIAEGVIGSDFIYTDVWISMGENKSFWEKKINFLRHYQVNKNVLALTYNPNVKFLHCLPAFHNKETELGAKLMKKYCLTEGMEVTNNVFESKNSIVFEQAANRIHVVKAIMLSTLLKNSF</sequence>
<name>A0A090AJ17_9ENTR</name>
<dbReference type="InterPro" id="IPR006130">
    <property type="entry name" value="Asp/Orn_carbamoylTrfase"/>
</dbReference>
<dbReference type="STRING" id="1410383.TGUWTKB_1840"/>
<feature type="binding site" evidence="7">
    <location>
        <position position="83"/>
    </location>
    <ligand>
        <name>carbamoyl phosphate</name>
        <dbReference type="ChEBI" id="CHEBI:58228"/>
    </ligand>
</feature>
<evidence type="ECO:0000256" key="6">
    <source>
        <dbReference type="ARBA" id="ARBA00048772"/>
    </source>
</evidence>
<evidence type="ECO:0000256" key="1">
    <source>
        <dbReference type="ARBA" id="ARBA00004496"/>
    </source>
</evidence>
<dbReference type="PRINTS" id="PR00102">
    <property type="entry name" value="OTCASE"/>
</dbReference>
<dbReference type="EC" id="2.1.3.3" evidence="3 7"/>
<evidence type="ECO:0000256" key="7">
    <source>
        <dbReference type="HAMAP-Rule" id="MF_01109"/>
    </source>
</evidence>
<evidence type="ECO:0000313" key="11">
    <source>
        <dbReference type="Proteomes" id="UP000031627"/>
    </source>
</evidence>
<dbReference type="GO" id="GO:0042450">
    <property type="term" value="P:L-arginine biosynthetic process via ornithine"/>
    <property type="evidence" value="ECO:0007669"/>
    <property type="project" value="UniProtKB-UniRule"/>
</dbReference>
<dbReference type="InterPro" id="IPR024904">
    <property type="entry name" value="OTCase_ArgI"/>
</dbReference>
<comment type="catalytic activity">
    <reaction evidence="6 7">
        <text>carbamoyl phosphate + L-ornithine = L-citrulline + phosphate + H(+)</text>
        <dbReference type="Rhea" id="RHEA:19513"/>
        <dbReference type="ChEBI" id="CHEBI:15378"/>
        <dbReference type="ChEBI" id="CHEBI:43474"/>
        <dbReference type="ChEBI" id="CHEBI:46911"/>
        <dbReference type="ChEBI" id="CHEBI:57743"/>
        <dbReference type="ChEBI" id="CHEBI:58228"/>
        <dbReference type="EC" id="2.1.3.3"/>
    </reaction>
</comment>
<proteinExistence type="inferred from homology"/>
<feature type="binding site" evidence="7">
    <location>
        <begin position="274"/>
        <end position="275"/>
    </location>
    <ligand>
        <name>carbamoyl phosphate</name>
        <dbReference type="ChEBI" id="CHEBI:58228"/>
    </ligand>
</feature>
<reference evidence="11" key="1">
    <citation type="submission" date="2013-11" db="EMBL/GenBank/DDBJ databases">
        <title>Symbiont-containing voluminous jelly as an extraordinary maternal gift for overwintering insect nymphs.</title>
        <authorList>
            <person name="Kaiwa N."/>
            <person name="Hosokawa T."/>
            <person name="Nikoh N."/>
            <person name="Meng X.Y."/>
            <person name="Tanahashi M."/>
            <person name="Moriyama M."/>
            <person name="Maeda T."/>
            <person name="Yamaguchi K."/>
            <person name="Shigenobu S."/>
            <person name="Ito M."/>
            <person name="Fukatsu T."/>
        </authorList>
    </citation>
    <scope>NUCLEOTIDE SEQUENCE [LARGE SCALE GENOMIC DNA]</scope>
    <source>
        <strain evidence="11">UwTKB</strain>
    </source>
</reference>